<keyword evidence="3" id="KW-1185">Reference proteome</keyword>
<keyword evidence="1" id="KW-0812">Transmembrane</keyword>
<protein>
    <submittedName>
        <fullName evidence="2">Uncharacterized protein</fullName>
    </submittedName>
</protein>
<dbReference type="Proteomes" id="UP001530315">
    <property type="component" value="Unassembled WGS sequence"/>
</dbReference>
<reference evidence="2 3" key="1">
    <citation type="submission" date="2024-10" db="EMBL/GenBank/DDBJ databases">
        <title>Updated reference genomes for cyclostephanoid diatoms.</title>
        <authorList>
            <person name="Roberts W.R."/>
            <person name="Alverson A.J."/>
        </authorList>
    </citation>
    <scope>NUCLEOTIDE SEQUENCE [LARGE SCALE GENOMIC DNA]</scope>
    <source>
        <strain evidence="2 3">AJA276-08</strain>
    </source>
</reference>
<evidence type="ECO:0000313" key="2">
    <source>
        <dbReference type="EMBL" id="KAL3805983.1"/>
    </source>
</evidence>
<dbReference type="EMBL" id="JALLAZ020000007">
    <property type="protein sequence ID" value="KAL3805983.1"/>
    <property type="molecule type" value="Genomic_DNA"/>
</dbReference>
<dbReference type="AlphaFoldDB" id="A0ABD3R0L8"/>
<evidence type="ECO:0000256" key="1">
    <source>
        <dbReference type="SAM" id="Phobius"/>
    </source>
</evidence>
<organism evidence="2 3">
    <name type="scientific">Stephanodiscus triporus</name>
    <dbReference type="NCBI Taxonomy" id="2934178"/>
    <lineage>
        <taxon>Eukaryota</taxon>
        <taxon>Sar</taxon>
        <taxon>Stramenopiles</taxon>
        <taxon>Ochrophyta</taxon>
        <taxon>Bacillariophyta</taxon>
        <taxon>Coscinodiscophyceae</taxon>
        <taxon>Thalassiosirophycidae</taxon>
        <taxon>Stephanodiscales</taxon>
        <taxon>Stephanodiscaceae</taxon>
        <taxon>Stephanodiscus</taxon>
    </lineage>
</organism>
<name>A0ABD3R0L8_9STRA</name>
<accession>A0ABD3R0L8</accession>
<evidence type="ECO:0000313" key="3">
    <source>
        <dbReference type="Proteomes" id="UP001530315"/>
    </source>
</evidence>
<gene>
    <name evidence="2" type="ORF">ACHAW5_006590</name>
</gene>
<proteinExistence type="predicted"/>
<keyword evidence="1" id="KW-1133">Transmembrane helix</keyword>
<comment type="caution">
    <text evidence="2">The sequence shown here is derived from an EMBL/GenBank/DDBJ whole genome shotgun (WGS) entry which is preliminary data.</text>
</comment>
<keyword evidence="1" id="KW-0472">Membrane</keyword>
<sequence length="580" mass="64941">MGSWRKPLWLGLVYFEILNLKRGINGLSFRVSLRPAGSAIDEASGGGLLSKDIAWQEKVPKIFGPSNRENHRVCIFTYTNADAVPSYGKSPSCIKGDAILAEQGFSLRNETYARNKHSHQAKLKDRMLREDSCKLMVIMAAVSMNSSMESQEKILCVIKLYPSGLVSSCPALSEVENEDLDDCSLFMSRWSIDQLICKGPRLTTYSFASAKAAYEYTIEWNGTRALDDDSEVMIAEQLNIDKEAVDERRDLIRSEFDSFDCMYEENTWKNQAHVQIVSVDGFAEPNLLLCLPLGSDIVVHYRIMKDGDVILKSATSTVRSYSICRYLEFATNFVVAFIGVVFAILLSLGDTGDEFMRRVLLSIVPLALMTSAKVFSDTAVYNVNHQFTLLYNECHDKNKNDAPLILELYAYFRHNFGLTSLAGCGTITLPTGPGNYDFCVPTWKPIACSGISETRCRIQDFFLGSCLSEISPLDPVPTSYSESEMVKDVNVRLFSKGGLVSDGSGTINVQLHISSCGDSIFRKRHAEMNPTIDESQQHRVKMRETVDEVLSRVRRNKRGRMSRINHSSTIYPDNCAVTNK</sequence>
<feature type="transmembrane region" description="Helical" evidence="1">
    <location>
        <begin position="329"/>
        <end position="348"/>
    </location>
</feature>